<dbReference type="InterPro" id="IPR025558">
    <property type="entry name" value="DUF4283"/>
</dbReference>
<protein>
    <submittedName>
        <fullName evidence="3">(rape) hypothetical protein</fullName>
    </submittedName>
    <submittedName>
        <fullName evidence="4">BnaC05g21990D protein</fullName>
    </submittedName>
</protein>
<name>A0A078H1X6_BRANA</name>
<dbReference type="GO" id="GO:0008270">
    <property type="term" value="F:zinc ion binding"/>
    <property type="evidence" value="ECO:0007669"/>
    <property type="project" value="InterPro"/>
</dbReference>
<dbReference type="Gramene" id="CDY30823">
    <property type="protein sequence ID" value="CDY30823"/>
    <property type="gene ID" value="GSBRNA2T00046277001"/>
</dbReference>
<dbReference type="EMBL" id="LK032261">
    <property type="protein sequence ID" value="CDY30823.1"/>
    <property type="molecule type" value="Genomic_DNA"/>
</dbReference>
<evidence type="ECO:0000313" key="5">
    <source>
        <dbReference type="Proteomes" id="UP000028999"/>
    </source>
</evidence>
<keyword evidence="5" id="KW-1185">Reference proteome</keyword>
<dbReference type="Gene3D" id="4.10.60.10">
    <property type="entry name" value="Zinc finger, CCHC-type"/>
    <property type="match status" value="1"/>
</dbReference>
<dbReference type="EMBL" id="HG994369">
    <property type="protein sequence ID" value="CAF1928618.1"/>
    <property type="molecule type" value="Genomic_DNA"/>
</dbReference>
<evidence type="ECO:0000256" key="1">
    <source>
        <dbReference type="SAM" id="MobiDB-lite"/>
    </source>
</evidence>
<feature type="compositionally biased region" description="Polar residues" evidence="1">
    <location>
        <begin position="47"/>
        <end position="80"/>
    </location>
</feature>
<dbReference type="InterPro" id="IPR036875">
    <property type="entry name" value="Znf_CCHC_sf"/>
</dbReference>
<dbReference type="OMA" id="IRRCKLA"/>
<feature type="region of interest" description="Disordered" evidence="1">
    <location>
        <begin position="1"/>
        <end position="32"/>
    </location>
</feature>
<dbReference type="InterPro" id="IPR040256">
    <property type="entry name" value="At4g02000-like"/>
</dbReference>
<dbReference type="PANTHER" id="PTHR31286:SF55">
    <property type="entry name" value="DUF4283 DOMAIN-CONTAINING PROTEIN"/>
    <property type="match status" value="1"/>
</dbReference>
<reference evidence="4" key="2">
    <citation type="submission" date="2014-06" db="EMBL/GenBank/DDBJ databases">
        <authorList>
            <person name="Genoscope - CEA"/>
        </authorList>
    </citation>
    <scope>NUCLEOTIDE SEQUENCE</scope>
</reference>
<gene>
    <name evidence="4" type="primary">BnaC05g21990D</name>
    <name evidence="3" type="ORF">DARMORV10_C05P27570.1</name>
    <name evidence="4" type="ORF">GSBRNA2T00046277001</name>
</gene>
<dbReference type="SUPFAM" id="SSF57756">
    <property type="entry name" value="Retrovirus zinc finger-like domains"/>
    <property type="match status" value="1"/>
</dbReference>
<accession>A0A078H1X6</accession>
<reference evidence="3" key="3">
    <citation type="submission" date="2021-01" db="EMBL/GenBank/DDBJ databases">
        <authorList>
            <consortium name="Genoscope - CEA"/>
            <person name="William W."/>
        </authorList>
    </citation>
    <scope>NUCLEOTIDE SEQUENCE</scope>
</reference>
<evidence type="ECO:0000313" key="4">
    <source>
        <dbReference type="EMBL" id="CDY30823.1"/>
    </source>
</evidence>
<feature type="region of interest" description="Disordered" evidence="1">
    <location>
        <begin position="47"/>
        <end position="108"/>
    </location>
</feature>
<reference evidence="4 5" key="1">
    <citation type="journal article" date="2014" name="Science">
        <title>Plant genetics. Early allopolyploid evolution in the post-Neolithic Brassica napus oilseed genome.</title>
        <authorList>
            <person name="Chalhoub B."/>
            <person name="Denoeud F."/>
            <person name="Liu S."/>
            <person name="Parkin I.A."/>
            <person name="Tang H."/>
            <person name="Wang X."/>
            <person name="Chiquet J."/>
            <person name="Belcram H."/>
            <person name="Tong C."/>
            <person name="Samans B."/>
            <person name="Correa M."/>
            <person name="Da Silva C."/>
            <person name="Just J."/>
            <person name="Falentin C."/>
            <person name="Koh C.S."/>
            <person name="Le Clainche I."/>
            <person name="Bernard M."/>
            <person name="Bento P."/>
            <person name="Noel B."/>
            <person name="Labadie K."/>
            <person name="Alberti A."/>
            <person name="Charles M."/>
            <person name="Arnaud D."/>
            <person name="Guo H."/>
            <person name="Daviaud C."/>
            <person name="Alamery S."/>
            <person name="Jabbari K."/>
            <person name="Zhao M."/>
            <person name="Edger P.P."/>
            <person name="Chelaifa H."/>
            <person name="Tack D."/>
            <person name="Lassalle G."/>
            <person name="Mestiri I."/>
            <person name="Schnel N."/>
            <person name="Le Paslier M.C."/>
            <person name="Fan G."/>
            <person name="Renault V."/>
            <person name="Bayer P.E."/>
            <person name="Golicz A.A."/>
            <person name="Manoli S."/>
            <person name="Lee T.H."/>
            <person name="Thi V.H."/>
            <person name="Chalabi S."/>
            <person name="Hu Q."/>
            <person name="Fan C."/>
            <person name="Tollenaere R."/>
            <person name="Lu Y."/>
            <person name="Battail C."/>
            <person name="Shen J."/>
            <person name="Sidebottom C.H."/>
            <person name="Wang X."/>
            <person name="Canaguier A."/>
            <person name="Chauveau A."/>
            <person name="Berard A."/>
            <person name="Deniot G."/>
            <person name="Guan M."/>
            <person name="Liu Z."/>
            <person name="Sun F."/>
            <person name="Lim Y.P."/>
            <person name="Lyons E."/>
            <person name="Town C.D."/>
            <person name="Bancroft I."/>
            <person name="Wang X."/>
            <person name="Meng J."/>
            <person name="Ma J."/>
            <person name="Pires J.C."/>
            <person name="King G.J."/>
            <person name="Brunel D."/>
            <person name="Delourme R."/>
            <person name="Renard M."/>
            <person name="Aury J.M."/>
            <person name="Adams K.L."/>
            <person name="Batley J."/>
            <person name="Snowdon R.J."/>
            <person name="Tost J."/>
            <person name="Edwards D."/>
            <person name="Zhou Y."/>
            <person name="Hua W."/>
            <person name="Sharpe A.G."/>
            <person name="Paterson A.H."/>
            <person name="Guan C."/>
            <person name="Wincker P."/>
        </authorList>
    </citation>
    <scope>NUCLEOTIDE SEQUENCE [LARGE SCALE GENOMIC DNA]</scope>
    <source>
        <strain evidence="5">cv. Darmor-bzh</strain>
    </source>
</reference>
<dbReference type="Proteomes" id="UP001295469">
    <property type="component" value="Chromosome C05"/>
</dbReference>
<dbReference type="Pfam" id="PF14111">
    <property type="entry name" value="DUF4283"/>
    <property type="match status" value="1"/>
</dbReference>
<feature type="domain" description="DUF4283" evidence="2">
    <location>
        <begin position="163"/>
        <end position="246"/>
    </location>
</feature>
<dbReference type="AlphaFoldDB" id="A0A078H1X6"/>
<feature type="region of interest" description="Disordered" evidence="1">
    <location>
        <begin position="325"/>
        <end position="354"/>
    </location>
</feature>
<proteinExistence type="predicted"/>
<feature type="compositionally biased region" description="Basic residues" evidence="1">
    <location>
        <begin position="1"/>
        <end position="12"/>
    </location>
</feature>
<organism evidence="4 5">
    <name type="scientific">Brassica napus</name>
    <name type="common">Rape</name>
    <dbReference type="NCBI Taxonomy" id="3708"/>
    <lineage>
        <taxon>Eukaryota</taxon>
        <taxon>Viridiplantae</taxon>
        <taxon>Streptophyta</taxon>
        <taxon>Embryophyta</taxon>
        <taxon>Tracheophyta</taxon>
        <taxon>Spermatophyta</taxon>
        <taxon>Magnoliopsida</taxon>
        <taxon>eudicotyledons</taxon>
        <taxon>Gunneridae</taxon>
        <taxon>Pentapetalae</taxon>
        <taxon>rosids</taxon>
        <taxon>malvids</taxon>
        <taxon>Brassicales</taxon>
        <taxon>Brassicaceae</taxon>
        <taxon>Brassiceae</taxon>
        <taxon>Brassica</taxon>
    </lineage>
</organism>
<dbReference type="GO" id="GO:0003676">
    <property type="term" value="F:nucleic acid binding"/>
    <property type="evidence" value="ECO:0007669"/>
    <property type="project" value="InterPro"/>
</dbReference>
<evidence type="ECO:0000259" key="2">
    <source>
        <dbReference type="Pfam" id="PF14111"/>
    </source>
</evidence>
<evidence type="ECO:0000313" key="3">
    <source>
        <dbReference type="EMBL" id="CAF1928618.1"/>
    </source>
</evidence>
<dbReference type="PANTHER" id="PTHR31286">
    <property type="entry name" value="GLYCINE-RICH CELL WALL STRUCTURAL PROTEIN 1.8-LIKE"/>
    <property type="match status" value="1"/>
</dbReference>
<sequence>MGKKKLQKKSPSAKKGSPKLGKASNPKSPPKSAFVDLAVYPSYVSAESSAPSTVVANPTSTPLGATAQDVASATVPSSQEAIVEPEKANHSEISPKSTVDTEKGPIEPASETLALTTPKSDESWVCMVKGFSRFLQKRGDVTTLPSKEVCVKIPNKAIEKHRKSWDYFVLGQFYHEAPTQKLLHNVLNVIWSRYHRVISVTKMEGNSFLIRISNAATRARVIYQRIWKIQGQTMFVAKWEPGVVPDKPEITAAPIWLEHQNETLSETVNAQFENGVVARIGVSSPWMPEVCAHCKEIGHSIRRCKLAPKSYSACKCPGHSLENCPKNRKVDPPVKKQKPPPPKTPSKPTHIYVQKAGPPVPLLASNRKASAANRSFFKTYMIQNSMVD</sequence>
<feature type="compositionally biased region" description="Low complexity" evidence="1">
    <location>
        <begin position="13"/>
        <end position="24"/>
    </location>
</feature>
<dbReference type="Proteomes" id="UP000028999">
    <property type="component" value="Unassembled WGS sequence"/>
</dbReference>
<dbReference type="PaxDb" id="3708-A0A078H1X6"/>